<reference evidence="2 3" key="1">
    <citation type="submission" date="2016-09" db="EMBL/GenBank/DDBJ databases">
        <title>Extensive genetic diversity and differential bi-allelic expression allows diatom success in the polar Southern Ocean.</title>
        <authorList>
            <consortium name="DOE Joint Genome Institute"/>
            <person name="Mock T."/>
            <person name="Otillar R.P."/>
            <person name="Strauss J."/>
            <person name="Dupont C."/>
            <person name="Frickenhaus S."/>
            <person name="Maumus F."/>
            <person name="Mcmullan M."/>
            <person name="Sanges R."/>
            <person name="Schmutz J."/>
            <person name="Toseland A."/>
            <person name="Valas R."/>
            <person name="Veluchamy A."/>
            <person name="Ward B.J."/>
            <person name="Allen A."/>
            <person name="Barry K."/>
            <person name="Falciatore A."/>
            <person name="Ferrante M."/>
            <person name="Fortunato A.E."/>
            <person name="Gloeckner G."/>
            <person name="Gruber A."/>
            <person name="Hipkin R."/>
            <person name="Janech M."/>
            <person name="Kroth P."/>
            <person name="Leese F."/>
            <person name="Lindquist E."/>
            <person name="Lyon B.R."/>
            <person name="Martin J."/>
            <person name="Mayer C."/>
            <person name="Parker M."/>
            <person name="Quesneville H."/>
            <person name="Raymond J."/>
            <person name="Uhlig C."/>
            <person name="Valentin K.U."/>
            <person name="Worden A.Z."/>
            <person name="Armbrust E.V."/>
            <person name="Bowler C."/>
            <person name="Green B."/>
            <person name="Moulton V."/>
            <person name="Van Oosterhout C."/>
            <person name="Grigoriev I."/>
        </authorList>
    </citation>
    <scope>NUCLEOTIDE SEQUENCE [LARGE SCALE GENOMIC DNA]</scope>
    <source>
        <strain evidence="2 3">CCMP1102</strain>
    </source>
</reference>
<dbReference type="EMBL" id="KV784363">
    <property type="protein sequence ID" value="OEU12975.1"/>
    <property type="molecule type" value="Genomic_DNA"/>
</dbReference>
<organism evidence="2 3">
    <name type="scientific">Fragilariopsis cylindrus CCMP1102</name>
    <dbReference type="NCBI Taxonomy" id="635003"/>
    <lineage>
        <taxon>Eukaryota</taxon>
        <taxon>Sar</taxon>
        <taxon>Stramenopiles</taxon>
        <taxon>Ochrophyta</taxon>
        <taxon>Bacillariophyta</taxon>
        <taxon>Bacillariophyceae</taxon>
        <taxon>Bacillariophycidae</taxon>
        <taxon>Bacillariales</taxon>
        <taxon>Bacillariaceae</taxon>
        <taxon>Fragilariopsis</taxon>
    </lineage>
</organism>
<feature type="region of interest" description="Disordered" evidence="1">
    <location>
        <begin position="76"/>
        <end position="96"/>
    </location>
</feature>
<name>A0A1E7F4N4_9STRA</name>
<dbReference type="KEGG" id="fcy:FRACYDRAFT_243276"/>
<gene>
    <name evidence="2" type="ORF">FRACYDRAFT_243276</name>
</gene>
<dbReference type="AlphaFoldDB" id="A0A1E7F4N4"/>
<dbReference type="Proteomes" id="UP000095751">
    <property type="component" value="Unassembled WGS sequence"/>
</dbReference>
<evidence type="ECO:0000313" key="2">
    <source>
        <dbReference type="EMBL" id="OEU12975.1"/>
    </source>
</evidence>
<protein>
    <submittedName>
        <fullName evidence="2">Uncharacterized protein</fullName>
    </submittedName>
</protein>
<proteinExistence type="predicted"/>
<dbReference type="OrthoDB" id="54502at2759"/>
<accession>A0A1E7F4N4</accession>
<evidence type="ECO:0000256" key="1">
    <source>
        <dbReference type="SAM" id="MobiDB-lite"/>
    </source>
</evidence>
<feature type="region of interest" description="Disordered" evidence="1">
    <location>
        <begin position="13"/>
        <end position="32"/>
    </location>
</feature>
<dbReference type="InParanoid" id="A0A1E7F4N4"/>
<sequence>MVSLSPAVVISNVDNDNAGDYDSNDENNNNSNGLDESFSSLLSSSINNISKSFDRVLEIATIHCLPIELMTTTRTTTDNDINDQQGGEENERVQEEEDITRPYIPFRLPLACEYCGSSSVRDCHVFDPKCRRPETFFPTVKPPFVANMCGYGDRRNNNKNSRTYYETKCWSS</sequence>
<evidence type="ECO:0000313" key="3">
    <source>
        <dbReference type="Proteomes" id="UP000095751"/>
    </source>
</evidence>
<keyword evidence="3" id="KW-1185">Reference proteome</keyword>